<comment type="caution">
    <text evidence="2">The sequence shown here is derived from an EMBL/GenBank/DDBJ whole genome shotgun (WGS) entry which is preliminary data.</text>
</comment>
<organism evidence="2 3">
    <name type="scientific">Riccia fluitans</name>
    <dbReference type="NCBI Taxonomy" id="41844"/>
    <lineage>
        <taxon>Eukaryota</taxon>
        <taxon>Viridiplantae</taxon>
        <taxon>Streptophyta</taxon>
        <taxon>Embryophyta</taxon>
        <taxon>Marchantiophyta</taxon>
        <taxon>Marchantiopsida</taxon>
        <taxon>Marchantiidae</taxon>
        <taxon>Marchantiales</taxon>
        <taxon>Ricciaceae</taxon>
        <taxon>Riccia</taxon>
    </lineage>
</organism>
<evidence type="ECO:0000256" key="1">
    <source>
        <dbReference type="SAM" id="Phobius"/>
    </source>
</evidence>
<keyword evidence="1" id="KW-0472">Membrane</keyword>
<proteinExistence type="predicted"/>
<evidence type="ECO:0000313" key="3">
    <source>
        <dbReference type="Proteomes" id="UP001605036"/>
    </source>
</evidence>
<accession>A0ABD1YST7</accession>
<feature type="transmembrane region" description="Helical" evidence="1">
    <location>
        <begin position="7"/>
        <end position="28"/>
    </location>
</feature>
<keyword evidence="1" id="KW-1133">Transmembrane helix</keyword>
<dbReference type="PANTHER" id="PTHR36377">
    <property type="entry name" value="DNA MISMATCH REPAIR PROTEIN"/>
    <property type="match status" value="1"/>
</dbReference>
<keyword evidence="1" id="KW-0812">Transmembrane</keyword>
<evidence type="ECO:0000313" key="2">
    <source>
        <dbReference type="EMBL" id="KAL2633651.1"/>
    </source>
</evidence>
<reference evidence="2 3" key="1">
    <citation type="submission" date="2024-09" db="EMBL/GenBank/DDBJ databases">
        <title>Chromosome-scale assembly of Riccia fluitans.</title>
        <authorList>
            <person name="Paukszto L."/>
            <person name="Sawicki J."/>
            <person name="Karawczyk K."/>
            <person name="Piernik-Szablinska J."/>
            <person name="Szczecinska M."/>
            <person name="Mazdziarz M."/>
        </authorList>
    </citation>
    <scope>NUCLEOTIDE SEQUENCE [LARGE SCALE GENOMIC DNA]</scope>
    <source>
        <strain evidence="2">Rf_01</strain>
        <tissue evidence="2">Aerial parts of the thallus</tissue>
    </source>
</reference>
<dbReference type="EMBL" id="JBHFFA010000003">
    <property type="protein sequence ID" value="KAL2633651.1"/>
    <property type="molecule type" value="Genomic_DNA"/>
</dbReference>
<dbReference type="PANTHER" id="PTHR36377:SF1">
    <property type="entry name" value="DNA MISMATCH REPAIR PROTEIN"/>
    <property type="match status" value="1"/>
</dbReference>
<name>A0ABD1YST7_9MARC</name>
<sequence length="67" mass="7474">MNPNTRWYLKLAIIGGSIGASMELFMYYTGFYDKVVTLEAQQRLEALQASRDSEGNIGQTTISPKTP</sequence>
<protein>
    <submittedName>
        <fullName evidence="2">Uncharacterized protein</fullName>
    </submittedName>
</protein>
<dbReference type="Proteomes" id="UP001605036">
    <property type="component" value="Unassembled WGS sequence"/>
</dbReference>
<dbReference type="AlphaFoldDB" id="A0ABD1YST7"/>
<gene>
    <name evidence="2" type="ORF">R1flu_005130</name>
</gene>
<keyword evidence="3" id="KW-1185">Reference proteome</keyword>